<dbReference type="Proteomes" id="UP001230051">
    <property type="component" value="Unassembled WGS sequence"/>
</dbReference>
<dbReference type="EMBL" id="JAGXEW010000045">
    <property type="protein sequence ID" value="KAK1152793.1"/>
    <property type="molecule type" value="Genomic_DNA"/>
</dbReference>
<dbReference type="InterPro" id="IPR011029">
    <property type="entry name" value="DEATH-like_dom_sf"/>
</dbReference>
<protein>
    <submittedName>
        <fullName evidence="6">Transmembrane and death domain protein 1-like isoform X1</fullName>
    </submittedName>
</protein>
<dbReference type="PROSITE" id="PS50017">
    <property type="entry name" value="DEATH_DOMAIN"/>
    <property type="match status" value="1"/>
</dbReference>
<feature type="chain" id="PRO_5042442185" evidence="3">
    <location>
        <begin position="20"/>
        <end position="304"/>
    </location>
</feature>
<evidence type="ECO:0000313" key="6">
    <source>
        <dbReference type="EMBL" id="KAK1152793.1"/>
    </source>
</evidence>
<feature type="compositionally biased region" description="Basic and acidic residues" evidence="1">
    <location>
        <begin position="264"/>
        <end position="277"/>
    </location>
</feature>
<dbReference type="EMBL" id="JAGXEW010000047">
    <property type="protein sequence ID" value="KAK1152172.1"/>
    <property type="molecule type" value="Genomic_DNA"/>
</dbReference>
<dbReference type="InterPro" id="IPR000488">
    <property type="entry name" value="Death_dom"/>
</dbReference>
<feature type="compositionally biased region" description="Polar residues" evidence="1">
    <location>
        <begin position="295"/>
        <end position="304"/>
    </location>
</feature>
<feature type="signal peptide" evidence="3">
    <location>
        <begin position="1"/>
        <end position="19"/>
    </location>
</feature>
<dbReference type="GO" id="GO:0007165">
    <property type="term" value="P:signal transduction"/>
    <property type="evidence" value="ECO:0007669"/>
    <property type="project" value="InterPro"/>
</dbReference>
<evidence type="ECO:0000259" key="4">
    <source>
        <dbReference type="PROSITE" id="PS50017"/>
    </source>
</evidence>
<evidence type="ECO:0000256" key="2">
    <source>
        <dbReference type="SAM" id="Phobius"/>
    </source>
</evidence>
<dbReference type="Gene3D" id="1.10.533.10">
    <property type="entry name" value="Death Domain, Fas"/>
    <property type="match status" value="1"/>
</dbReference>
<evidence type="ECO:0000313" key="7">
    <source>
        <dbReference type="Proteomes" id="UP001230051"/>
    </source>
</evidence>
<name>A0AAD8FRB8_ACIOX</name>
<feature type="region of interest" description="Disordered" evidence="1">
    <location>
        <begin position="245"/>
        <end position="304"/>
    </location>
</feature>
<feature type="domain" description="Death" evidence="4">
    <location>
        <begin position="60"/>
        <end position="129"/>
    </location>
</feature>
<keyword evidence="2 6" id="KW-0812">Transmembrane</keyword>
<keyword evidence="2" id="KW-0472">Membrane</keyword>
<sequence length="304" mass="34902">MEKIGLGLVLFLFFSPCVGEDTVADDIGLHQMGRISDLLAPTECQELHQVLTNPEENILEEVDRMSKQNSNLDINEKRKKRSITTPAECTRIMKEWLASVGNSMYYDRLARALRKIGRSDVSREMGKNINQDKSLGMKKYVEDFQKGVEAMQSSMIAPDSHKSADKLRRERELLETNWADLELIIERQQLPPYPRKLFDGIRPLIYGIFYGFSGAFLIGGIAIFFSIRITEQDFEELLIRSASRKKPRRSQRLHHPAELPSSSDEDKGEDHKREPPKGRKPAKRFRDYFPAFNLGKTNTGKNKV</sequence>
<reference evidence="6" key="1">
    <citation type="submission" date="2022-02" db="EMBL/GenBank/DDBJ databases">
        <title>Atlantic sturgeon de novo genome assembly.</title>
        <authorList>
            <person name="Stock M."/>
            <person name="Klopp C."/>
            <person name="Guiguen Y."/>
            <person name="Cabau C."/>
            <person name="Parinello H."/>
            <person name="Santidrian Yebra-Pimentel E."/>
            <person name="Kuhl H."/>
            <person name="Dirks R.P."/>
            <person name="Guessner J."/>
            <person name="Wuertz S."/>
            <person name="Du K."/>
            <person name="Schartl M."/>
        </authorList>
    </citation>
    <scope>NUCLEOTIDE SEQUENCE</scope>
    <source>
        <strain evidence="6">STURGEONOMICS-FGT-2020</strain>
        <tissue evidence="6">Whole blood</tissue>
    </source>
</reference>
<keyword evidence="7" id="KW-1185">Reference proteome</keyword>
<accession>A0AAD8FRB8</accession>
<dbReference type="AlphaFoldDB" id="A0AAD8FRB8"/>
<organism evidence="6 7">
    <name type="scientific">Acipenser oxyrinchus oxyrinchus</name>
    <dbReference type="NCBI Taxonomy" id="40147"/>
    <lineage>
        <taxon>Eukaryota</taxon>
        <taxon>Metazoa</taxon>
        <taxon>Chordata</taxon>
        <taxon>Craniata</taxon>
        <taxon>Vertebrata</taxon>
        <taxon>Euteleostomi</taxon>
        <taxon>Actinopterygii</taxon>
        <taxon>Chondrostei</taxon>
        <taxon>Acipenseriformes</taxon>
        <taxon>Acipenseridae</taxon>
        <taxon>Acipenser</taxon>
    </lineage>
</organism>
<proteinExistence type="predicted"/>
<gene>
    <name evidence="6" type="primary">TMDD1</name>
    <name evidence="6" type="ORF">AOXY_G30906</name>
    <name evidence="5" type="ORF">AOXY_G31403</name>
</gene>
<keyword evidence="2" id="KW-1133">Transmembrane helix</keyword>
<evidence type="ECO:0000313" key="5">
    <source>
        <dbReference type="EMBL" id="KAK1152172.1"/>
    </source>
</evidence>
<feature type="compositionally biased region" description="Basic residues" evidence="1">
    <location>
        <begin position="245"/>
        <end position="254"/>
    </location>
</feature>
<evidence type="ECO:0000256" key="1">
    <source>
        <dbReference type="SAM" id="MobiDB-lite"/>
    </source>
</evidence>
<feature type="transmembrane region" description="Helical" evidence="2">
    <location>
        <begin position="204"/>
        <end position="227"/>
    </location>
</feature>
<keyword evidence="3" id="KW-0732">Signal</keyword>
<comment type="caution">
    <text evidence="6">The sequence shown here is derived from an EMBL/GenBank/DDBJ whole genome shotgun (WGS) entry which is preliminary data.</text>
</comment>
<evidence type="ECO:0000256" key="3">
    <source>
        <dbReference type="SAM" id="SignalP"/>
    </source>
</evidence>